<feature type="domain" description="THIF-type NAD/FAD binding fold" evidence="6">
    <location>
        <begin position="378"/>
        <end position="474"/>
    </location>
</feature>
<accession>A0A5C5PS07</accession>
<gene>
    <name evidence="8" type="ORF">FJD37_21985</name>
</gene>
<dbReference type="InterPro" id="IPR028090">
    <property type="entry name" value="JAB_dom_prok"/>
</dbReference>
<keyword evidence="1" id="KW-0645">Protease</keyword>
<keyword evidence="2" id="KW-0479">Metal-binding</keyword>
<dbReference type="GO" id="GO:0008237">
    <property type="term" value="F:metallopeptidase activity"/>
    <property type="evidence" value="ECO:0007669"/>
    <property type="project" value="UniProtKB-KW"/>
</dbReference>
<dbReference type="InterPro" id="IPR032865">
    <property type="entry name" value="Prok-E2_A"/>
</dbReference>
<dbReference type="SUPFAM" id="SSF69572">
    <property type="entry name" value="Activating enzymes of the ubiquitin-like proteins"/>
    <property type="match status" value="1"/>
</dbReference>
<dbReference type="Gene3D" id="3.40.140.10">
    <property type="entry name" value="Cytidine Deaminase, domain 2"/>
    <property type="match status" value="1"/>
</dbReference>
<dbReference type="Gene3D" id="3.40.50.720">
    <property type="entry name" value="NAD(P)-binding Rossmann-like Domain"/>
    <property type="match status" value="1"/>
</dbReference>
<evidence type="ECO:0000259" key="7">
    <source>
        <dbReference type="Pfam" id="PF14464"/>
    </source>
</evidence>
<dbReference type="Proteomes" id="UP000317901">
    <property type="component" value="Unassembled WGS sequence"/>
</dbReference>
<protein>
    <recommendedName>
        <fullName evidence="10">JAB domain-containing protein</fullName>
    </recommendedName>
</protein>
<sequence>MSLSLIEWGNPLEDGAQALTLPLSVEIYRACERHEYFQIQETRSLLDGAGLTEIIVVKAGDGSVGARNPNGILRKEWLALSVNMQEDPPVGVRVLRSEFPVLGHQNYTRTGEPLSLCLYNSTWSEIQRSWTPQKFLARVLWWLRESAENSLHQGDQPLEQLFFNTPFQIILPAKHAEESLNPARRLILVEAKSGSTEVTTYLGYYVDANAAAACGMKGIPTLRVNLPPVESSRVERFPATLGDLDQWVANRGGSFFDELAKAIKQLISVTDLSANEQRPKCVLILLSVPRLRNGTVDKVDDLAYWVTSSLLHLGEACGLLFYDEYRGSWSPVELIGQTLEERWKAISILPTQLRYKLDKPLIRSLSCLESADSDFEGVVAGVGALGSSIVETWTRESWGQWTLIDPDQAMPHNLARHIISDSAIGSPKVRAVKSILDQIFPEQPPHMAIDASVVDEDVNVLAALSNASLVVDATTTLHVPRELGERDGTPRTASVFLTPSGRSSVLLLEDRDRGVRISSIEAQYYRAILESPWGELHLDGHSKGEWVGNGCRDISLRLSVELIRLHASLLSRQVRLSQAKSGARACVWDVNDETGGVAAHEIAISESKEARSDGWTVRWDQGFIEQIRSLRSQALPNETGGILLGYTDQQLKIINIVKGMPAPPDSVSTPTSFIRGYEGQEEVLLDTRRRTAGIVDYIGDWHSHPPKHSSRPSSDDMNLLASLALTMANDGLPVVMFIMGETDCTVTIGTYSDQLKDY</sequence>
<evidence type="ECO:0000256" key="1">
    <source>
        <dbReference type="ARBA" id="ARBA00022670"/>
    </source>
</evidence>
<proteinExistence type="predicted"/>
<evidence type="ECO:0000256" key="3">
    <source>
        <dbReference type="ARBA" id="ARBA00022801"/>
    </source>
</evidence>
<evidence type="ECO:0008006" key="10">
    <source>
        <dbReference type="Google" id="ProtNLM"/>
    </source>
</evidence>
<dbReference type="EMBL" id="VFIP01000067">
    <property type="protein sequence ID" value="TWR82464.1"/>
    <property type="molecule type" value="Genomic_DNA"/>
</dbReference>
<comment type="caution">
    <text evidence="8">The sequence shown here is derived from an EMBL/GenBank/DDBJ whole genome shotgun (WGS) entry which is preliminary data.</text>
</comment>
<evidence type="ECO:0000259" key="6">
    <source>
        <dbReference type="Pfam" id="PF00899"/>
    </source>
</evidence>
<evidence type="ECO:0000256" key="4">
    <source>
        <dbReference type="ARBA" id="ARBA00022833"/>
    </source>
</evidence>
<organism evidence="8 9">
    <name type="scientific">Pseudomonas saxonica</name>
    <dbReference type="NCBI Taxonomy" id="2600598"/>
    <lineage>
        <taxon>Bacteria</taxon>
        <taxon>Pseudomonadati</taxon>
        <taxon>Pseudomonadota</taxon>
        <taxon>Gammaproteobacteria</taxon>
        <taxon>Pseudomonadales</taxon>
        <taxon>Pseudomonadaceae</taxon>
        <taxon>Pseudomonas</taxon>
    </lineage>
</organism>
<dbReference type="Pfam" id="PF14457">
    <property type="entry name" value="Prok-E2_A"/>
    <property type="match status" value="1"/>
</dbReference>
<dbReference type="GO" id="GO:0008641">
    <property type="term" value="F:ubiquitin-like modifier activating enzyme activity"/>
    <property type="evidence" value="ECO:0007669"/>
    <property type="project" value="InterPro"/>
</dbReference>
<reference evidence="8 9" key="1">
    <citation type="submission" date="2019-06" db="EMBL/GenBank/DDBJ databases">
        <title>Pseudomonas bimorpha sp. nov. isolated from bovine raw milk and skim milk concentrate.</title>
        <authorList>
            <person name="Hofmann K."/>
            <person name="Huptas C."/>
            <person name="Doll E."/>
            <person name="Scherer S."/>
            <person name="Wenning M."/>
        </authorList>
    </citation>
    <scope>NUCLEOTIDE SEQUENCE [LARGE SCALE GENOMIC DNA]</scope>
    <source>
        <strain evidence="8 9">DSM 108990</strain>
    </source>
</reference>
<dbReference type="GO" id="GO:0046872">
    <property type="term" value="F:metal ion binding"/>
    <property type="evidence" value="ECO:0007669"/>
    <property type="project" value="UniProtKB-KW"/>
</dbReference>
<dbReference type="InterPro" id="IPR035985">
    <property type="entry name" value="Ubiquitin-activating_enz"/>
</dbReference>
<keyword evidence="5" id="KW-0482">Metalloprotease</keyword>
<dbReference type="SUPFAM" id="SSF102712">
    <property type="entry name" value="JAB1/MPN domain"/>
    <property type="match status" value="1"/>
</dbReference>
<dbReference type="RefSeq" id="WP_146427497.1">
    <property type="nucleotide sequence ID" value="NZ_VFIP01000067.1"/>
</dbReference>
<evidence type="ECO:0000313" key="9">
    <source>
        <dbReference type="Proteomes" id="UP000317901"/>
    </source>
</evidence>
<keyword evidence="3" id="KW-0378">Hydrolase</keyword>
<name>A0A5C5PS07_9PSED</name>
<feature type="domain" description="JAB" evidence="7">
    <location>
        <begin position="624"/>
        <end position="738"/>
    </location>
</feature>
<dbReference type="OrthoDB" id="5470925at2"/>
<evidence type="ECO:0000256" key="5">
    <source>
        <dbReference type="ARBA" id="ARBA00023049"/>
    </source>
</evidence>
<keyword evidence="4" id="KW-0862">Zinc</keyword>
<dbReference type="AlphaFoldDB" id="A0A5C5PS07"/>
<dbReference type="Pfam" id="PF00899">
    <property type="entry name" value="ThiF"/>
    <property type="match status" value="1"/>
</dbReference>
<evidence type="ECO:0000256" key="2">
    <source>
        <dbReference type="ARBA" id="ARBA00022723"/>
    </source>
</evidence>
<dbReference type="GO" id="GO:0006508">
    <property type="term" value="P:proteolysis"/>
    <property type="evidence" value="ECO:0007669"/>
    <property type="project" value="UniProtKB-KW"/>
</dbReference>
<dbReference type="Pfam" id="PF14464">
    <property type="entry name" value="Prok-JAB"/>
    <property type="match status" value="1"/>
</dbReference>
<dbReference type="InterPro" id="IPR000594">
    <property type="entry name" value="ThiF_NAD_FAD-bd"/>
</dbReference>
<evidence type="ECO:0000313" key="8">
    <source>
        <dbReference type="EMBL" id="TWR82464.1"/>
    </source>
</evidence>